<name>A0ABN4BSW1_DEHRP</name>
<gene>
    <name evidence="2" type="ORF">DEHRE_00305</name>
</gene>
<dbReference type="Gene3D" id="1.10.260.40">
    <property type="entry name" value="lambda repressor-like DNA-binding domains"/>
    <property type="match status" value="1"/>
</dbReference>
<evidence type="ECO:0000259" key="1">
    <source>
        <dbReference type="PROSITE" id="PS50943"/>
    </source>
</evidence>
<evidence type="ECO:0000313" key="3">
    <source>
        <dbReference type="Proteomes" id="UP000018934"/>
    </source>
</evidence>
<proteinExistence type="predicted"/>
<keyword evidence="3" id="KW-1185">Reference proteome</keyword>
<dbReference type="InterPro" id="IPR010982">
    <property type="entry name" value="Lambda_DNA-bd_dom_sf"/>
</dbReference>
<dbReference type="EMBL" id="CP007033">
    <property type="protein sequence ID" value="AHF08761.1"/>
    <property type="molecule type" value="Genomic_DNA"/>
</dbReference>
<dbReference type="InterPro" id="IPR001387">
    <property type="entry name" value="Cro/C1-type_HTH"/>
</dbReference>
<dbReference type="Proteomes" id="UP000018934">
    <property type="component" value="Chromosome"/>
</dbReference>
<dbReference type="SUPFAM" id="SSF47413">
    <property type="entry name" value="lambda repressor-like DNA-binding domains"/>
    <property type="match status" value="1"/>
</dbReference>
<protein>
    <submittedName>
        <fullName evidence="2">XRE family transcriptional regulator</fullName>
    </submittedName>
</protein>
<dbReference type="PROSITE" id="PS50943">
    <property type="entry name" value="HTH_CROC1"/>
    <property type="match status" value="1"/>
</dbReference>
<sequence length="63" mass="7431">MKDIRKREGLTQQQIADWIGASLRTYQKWESGDTNPDCYYLLRLMNVLDIRQVSELTKIVDVD</sequence>
<reference evidence="2 3" key="1">
    <citation type="journal article" date="2013" name="Stand. Genomic Sci.">
        <title>Complete genome sequence of Dehalobacter restrictus PER-K23(T.).</title>
        <authorList>
            <person name="Kruse T."/>
            <person name="Maillard J."/>
            <person name="Goodwin L."/>
            <person name="Woyke T."/>
            <person name="Teshima H."/>
            <person name="Bruce D."/>
            <person name="Detter C."/>
            <person name="Tapia R."/>
            <person name="Han C."/>
            <person name="Huntemann M."/>
            <person name="Wei C.L."/>
            <person name="Han J."/>
            <person name="Chen A."/>
            <person name="Kyrpides N."/>
            <person name="Szeto E."/>
            <person name="Markowitz V."/>
            <person name="Ivanova N."/>
            <person name="Pagani I."/>
            <person name="Pati A."/>
            <person name="Pitluck S."/>
            <person name="Nolan M."/>
            <person name="Holliger C."/>
            <person name="Smidt H."/>
        </authorList>
    </citation>
    <scope>NUCLEOTIDE SEQUENCE [LARGE SCALE GENOMIC DNA]</scope>
    <source>
        <strain evidence="3">DSM 9455</strain>
    </source>
</reference>
<dbReference type="Pfam" id="PF01381">
    <property type="entry name" value="HTH_3"/>
    <property type="match status" value="1"/>
</dbReference>
<feature type="domain" description="HTH cro/C1-type" evidence="1">
    <location>
        <begin position="1"/>
        <end position="56"/>
    </location>
</feature>
<accession>A0ABN4BSW1</accession>
<dbReference type="CDD" id="cd00093">
    <property type="entry name" value="HTH_XRE"/>
    <property type="match status" value="1"/>
</dbReference>
<evidence type="ECO:0000313" key="2">
    <source>
        <dbReference type="EMBL" id="AHF08761.1"/>
    </source>
</evidence>
<organism evidence="2 3">
    <name type="scientific">Dehalobacter restrictus (strain DSM 9455 / PER-K23)</name>
    <dbReference type="NCBI Taxonomy" id="871738"/>
    <lineage>
        <taxon>Bacteria</taxon>
        <taxon>Bacillati</taxon>
        <taxon>Bacillota</taxon>
        <taxon>Clostridia</taxon>
        <taxon>Eubacteriales</taxon>
        <taxon>Desulfitobacteriaceae</taxon>
        <taxon>Dehalobacter</taxon>
    </lineage>
</organism>